<dbReference type="OrthoDB" id="9801077at2"/>
<evidence type="ECO:0000259" key="5">
    <source>
        <dbReference type="PROSITE" id="PS51677"/>
    </source>
</evidence>
<protein>
    <submittedName>
        <fullName evidence="6">Glycoside hydrolase family 2</fullName>
    </submittedName>
</protein>
<evidence type="ECO:0000313" key="7">
    <source>
        <dbReference type="Proteomes" id="UP000236592"/>
    </source>
</evidence>
<evidence type="ECO:0000256" key="3">
    <source>
        <dbReference type="ARBA" id="ARBA00023295"/>
    </source>
</evidence>
<evidence type="ECO:0000256" key="2">
    <source>
        <dbReference type="ARBA" id="ARBA00022801"/>
    </source>
</evidence>
<dbReference type="Gene3D" id="2.60.120.260">
    <property type="entry name" value="Galactose-binding domain-like"/>
    <property type="match status" value="1"/>
</dbReference>
<keyword evidence="4" id="KW-0732">Signal</keyword>
<dbReference type="InterPro" id="IPR006102">
    <property type="entry name" value="Ig-like_GH2"/>
</dbReference>
<dbReference type="InterPro" id="IPR011330">
    <property type="entry name" value="Glyco_hydro/deAcase_b/a-brl"/>
</dbReference>
<sequence>MKYFKYSWYACVLLLVFSCNETESNFVEEQNFNEDWFFNRLEASEILTDFAQPDTDFQHWESVQLPHTPKIEPEVVNNQWQGICWYRKSFVLDDNMQSKKLYLKFEGAMNIAKVWVNGEKLLTHQGGYLPFVVDFTTVAKFKANNTVAVKLDNRDNPVTGPKPLKILDFNTYGGLYRNVWLIAKNPLHITDPILENKKASGGVFVTFPQVSKEKATVQVQTHVKNEGLSVKTFQVRNTLLRDGDEVVSVESNTQTLELGNDLEVQANLIVKNPKLWSPSAPNLYHLKTEVFVNGQVVDQEVHRIGIKTMKFIGQDFYLNGEKTFLRGVNRHQEYPYIGYALSENANYRDAKKIKEAGFDYVRLSHYPQNKAFMDACDELGLATIDAILGWQYFSEDAAFQNHVFQTARDLIRRDRNRASVIAWEVSLNESWMPEPFIDELHKIAHEEYPGDQCFSAGWQSYGCDIYLQARQHRLEHYDETVKKPYNVSEYGDWEYYAMNAGLDQSSWSDLLQEERSSRQLRDAGEAALLQQATNIQEAHNDNLNTPAFADGYWVMFDYNRGYADDVEASGIMDIFRIPKPSYYFYQSQRSANEPFGKPVIHIANQWTPESSLDVRIFSNCDTVELFLNGKSLGRQTPDQNRTTTNLKHPPFTFRLKAFETGKLEAKGYMDDKVLVTHTRRTPQEAAKIEVVIDDGDLDVEANDIFLVHAQVTDIHGTVIPDFSEAVTFQVAGDAELIGENPVKCVAGIASILLKTSVSLDDIKVSAKTSSPLLSMTNKGVNTKKNDEMNNVGISDFFWQGINIESQLDVVKLVKEQGHQIENHSWNHENGSAFSNVDLWVNQVQKTFDEFETKASCTATYYRPPFGAITQDQINFLAEKGIKTVLWSFSTDDWDVTKNSKDNLLEMFKNQLHNGAIVLLHDADYGRLEDKLVAIEQMIIYGKSKGFEFVSLKDVI</sequence>
<dbReference type="SUPFAM" id="SSF49303">
    <property type="entry name" value="beta-Galactosidase/glucuronidase domain"/>
    <property type="match status" value="1"/>
</dbReference>
<dbReference type="AlphaFoldDB" id="A0A2I7SG65"/>
<dbReference type="SUPFAM" id="SSF49785">
    <property type="entry name" value="Galactose-binding domain-like"/>
    <property type="match status" value="1"/>
</dbReference>
<dbReference type="SUPFAM" id="SSF88713">
    <property type="entry name" value="Glycoside hydrolase/deacetylase"/>
    <property type="match status" value="1"/>
</dbReference>
<dbReference type="InterPro" id="IPR006101">
    <property type="entry name" value="Glyco_hydro_2"/>
</dbReference>
<name>A0A2I7SG65_9FLAO</name>
<dbReference type="GO" id="GO:0004553">
    <property type="term" value="F:hydrolase activity, hydrolyzing O-glycosyl compounds"/>
    <property type="evidence" value="ECO:0007669"/>
    <property type="project" value="InterPro"/>
</dbReference>
<dbReference type="Pfam" id="PF16355">
    <property type="entry name" value="DUF4982"/>
    <property type="match status" value="1"/>
</dbReference>
<dbReference type="InterPro" id="IPR051913">
    <property type="entry name" value="GH2_Domain-Containing"/>
</dbReference>
<dbReference type="InterPro" id="IPR002509">
    <property type="entry name" value="NODB_dom"/>
</dbReference>
<dbReference type="EMBL" id="CP025938">
    <property type="protein sequence ID" value="AUS04893.1"/>
    <property type="molecule type" value="Genomic_DNA"/>
</dbReference>
<dbReference type="Pfam" id="PF00703">
    <property type="entry name" value="Glyco_hydro_2"/>
    <property type="match status" value="1"/>
</dbReference>
<dbReference type="PRINTS" id="PR00132">
    <property type="entry name" value="GLHYDRLASE2"/>
</dbReference>
<dbReference type="Gene3D" id="3.20.20.370">
    <property type="entry name" value="Glycoside hydrolase/deacetylase"/>
    <property type="match status" value="1"/>
</dbReference>
<dbReference type="RefSeq" id="WP_102994957.1">
    <property type="nucleotide sequence ID" value="NZ_CP025938.1"/>
</dbReference>
<accession>A0A2I7SG65</accession>
<evidence type="ECO:0000313" key="6">
    <source>
        <dbReference type="EMBL" id="AUS04893.1"/>
    </source>
</evidence>
<feature type="chain" id="PRO_5014422491" evidence="4">
    <location>
        <begin position="22"/>
        <end position="955"/>
    </location>
</feature>
<dbReference type="Pfam" id="PF02836">
    <property type="entry name" value="Glyco_hydro_2_C"/>
    <property type="match status" value="1"/>
</dbReference>
<dbReference type="InterPro" id="IPR013783">
    <property type="entry name" value="Ig-like_fold"/>
</dbReference>
<comment type="similarity">
    <text evidence="1">Belongs to the glycosyl hydrolase 2 family.</text>
</comment>
<dbReference type="PROSITE" id="PS51677">
    <property type="entry name" value="NODB"/>
    <property type="match status" value="1"/>
</dbReference>
<dbReference type="SUPFAM" id="SSF51445">
    <property type="entry name" value="(Trans)glycosidases"/>
    <property type="match status" value="1"/>
</dbReference>
<dbReference type="Pfam" id="PF02837">
    <property type="entry name" value="Glyco_hydro_2_N"/>
    <property type="match status" value="1"/>
</dbReference>
<dbReference type="PANTHER" id="PTHR42732:SF1">
    <property type="entry name" value="BETA-MANNOSIDASE"/>
    <property type="match status" value="1"/>
</dbReference>
<dbReference type="Proteomes" id="UP000236592">
    <property type="component" value="Chromosome"/>
</dbReference>
<dbReference type="InterPro" id="IPR017853">
    <property type="entry name" value="GH"/>
</dbReference>
<dbReference type="CDD" id="cd10917">
    <property type="entry name" value="CE4_NodB_like_6s_7s"/>
    <property type="match status" value="1"/>
</dbReference>
<evidence type="ECO:0000256" key="1">
    <source>
        <dbReference type="ARBA" id="ARBA00007401"/>
    </source>
</evidence>
<proteinExistence type="inferred from homology"/>
<dbReference type="KEGG" id="taj:C1A40_05145"/>
<gene>
    <name evidence="6" type="ORF">C1A40_05145</name>
</gene>
<evidence type="ECO:0000256" key="4">
    <source>
        <dbReference type="SAM" id="SignalP"/>
    </source>
</evidence>
<dbReference type="InterPro" id="IPR006104">
    <property type="entry name" value="Glyco_hydro_2_N"/>
</dbReference>
<feature type="signal peptide" evidence="4">
    <location>
        <begin position="1"/>
        <end position="21"/>
    </location>
</feature>
<dbReference type="Gene3D" id="2.60.40.10">
    <property type="entry name" value="Immunoglobulins"/>
    <property type="match status" value="3"/>
</dbReference>
<organism evidence="6 7">
    <name type="scientific">Pseudotamlana carrageenivorans</name>
    <dbReference type="NCBI Taxonomy" id="2069432"/>
    <lineage>
        <taxon>Bacteria</taxon>
        <taxon>Pseudomonadati</taxon>
        <taxon>Bacteroidota</taxon>
        <taxon>Flavobacteriia</taxon>
        <taxon>Flavobacteriales</taxon>
        <taxon>Flavobacteriaceae</taxon>
        <taxon>Pseudotamlana</taxon>
    </lineage>
</organism>
<dbReference type="GO" id="GO:0005975">
    <property type="term" value="P:carbohydrate metabolic process"/>
    <property type="evidence" value="ECO:0007669"/>
    <property type="project" value="InterPro"/>
</dbReference>
<keyword evidence="3" id="KW-0326">Glycosidase</keyword>
<dbReference type="PROSITE" id="PS51257">
    <property type="entry name" value="PROKAR_LIPOPROTEIN"/>
    <property type="match status" value="1"/>
</dbReference>
<keyword evidence="2 6" id="KW-0378">Hydrolase</keyword>
<feature type="domain" description="NodB homology" evidence="5">
    <location>
        <begin position="754"/>
        <end position="949"/>
    </location>
</feature>
<dbReference type="Gene3D" id="3.20.20.80">
    <property type="entry name" value="Glycosidases"/>
    <property type="match status" value="1"/>
</dbReference>
<dbReference type="GO" id="GO:0016810">
    <property type="term" value="F:hydrolase activity, acting on carbon-nitrogen (but not peptide) bonds"/>
    <property type="evidence" value="ECO:0007669"/>
    <property type="project" value="InterPro"/>
</dbReference>
<dbReference type="InterPro" id="IPR036156">
    <property type="entry name" value="Beta-gal/glucu_dom_sf"/>
</dbReference>
<dbReference type="PANTHER" id="PTHR42732">
    <property type="entry name" value="BETA-GALACTOSIDASE"/>
    <property type="match status" value="1"/>
</dbReference>
<reference evidence="7" key="1">
    <citation type="submission" date="2018-01" db="EMBL/GenBank/DDBJ databases">
        <title>Complete genome of Tamlana sp. UJ94.</title>
        <authorList>
            <person name="Jung J."/>
            <person name="Chung D."/>
            <person name="Bae S.S."/>
            <person name="Baek K."/>
        </authorList>
    </citation>
    <scope>NUCLEOTIDE SEQUENCE [LARGE SCALE GENOMIC DNA]</scope>
    <source>
        <strain evidence="7">UJ94</strain>
    </source>
</reference>
<dbReference type="InterPro" id="IPR032311">
    <property type="entry name" value="DUF4982"/>
</dbReference>
<dbReference type="Pfam" id="PF01522">
    <property type="entry name" value="Polysacc_deac_1"/>
    <property type="match status" value="1"/>
</dbReference>
<dbReference type="InterPro" id="IPR006103">
    <property type="entry name" value="Glyco_hydro_2_cat"/>
</dbReference>
<keyword evidence="7" id="KW-1185">Reference proteome</keyword>
<dbReference type="InterPro" id="IPR008979">
    <property type="entry name" value="Galactose-bd-like_sf"/>
</dbReference>